<organism evidence="1 2">
    <name type="scientific">Halocaridina rubra</name>
    <name type="common">Hawaiian red shrimp</name>
    <dbReference type="NCBI Taxonomy" id="373956"/>
    <lineage>
        <taxon>Eukaryota</taxon>
        <taxon>Metazoa</taxon>
        <taxon>Ecdysozoa</taxon>
        <taxon>Arthropoda</taxon>
        <taxon>Crustacea</taxon>
        <taxon>Multicrustacea</taxon>
        <taxon>Malacostraca</taxon>
        <taxon>Eumalacostraca</taxon>
        <taxon>Eucarida</taxon>
        <taxon>Decapoda</taxon>
        <taxon>Pleocyemata</taxon>
        <taxon>Caridea</taxon>
        <taxon>Atyoidea</taxon>
        <taxon>Atyidae</taxon>
        <taxon>Halocaridina</taxon>
    </lineage>
</organism>
<proteinExistence type="predicted"/>
<evidence type="ECO:0000313" key="1">
    <source>
        <dbReference type="EMBL" id="KAK7063010.1"/>
    </source>
</evidence>
<protein>
    <submittedName>
        <fullName evidence="1">Uncharacterized protein</fullName>
    </submittedName>
</protein>
<sequence>MLPTGMALPSDSYMNAGQGACGNYFAVRLVLSETICALFCMKSTKCIGFNYEKVVSDGVGFSGCGLHSTINLPDGSLGITCYVLTIYSHVATSTSSQNVLFTSHASTEAPLTTRESTTTTSTPQMFTSVPVIPASFTGTITIPVTQTSPCASNGGVIGIIEKKPGNLYYFICKVGPNNFQINNPTKLCSLSDVMSCYGFCPANNVYLGFYMQGSALYGPCASLRSGGASINASDCHVVFANTQANHDPANILQWMYCGDGANPSKYYAITDAKVTYHDKWILEKIKCCRVQ</sequence>
<reference evidence="1 2" key="1">
    <citation type="submission" date="2023-11" db="EMBL/GenBank/DDBJ databases">
        <title>Halocaridina rubra genome assembly.</title>
        <authorList>
            <person name="Smith C."/>
        </authorList>
    </citation>
    <scope>NUCLEOTIDE SEQUENCE [LARGE SCALE GENOMIC DNA]</scope>
    <source>
        <strain evidence="1">EP-1</strain>
        <tissue evidence="1">Whole</tissue>
    </source>
</reference>
<name>A0AAN8ZV12_HALRR</name>
<evidence type="ECO:0000313" key="2">
    <source>
        <dbReference type="Proteomes" id="UP001381693"/>
    </source>
</evidence>
<dbReference type="EMBL" id="JAXCGZ010020976">
    <property type="protein sequence ID" value="KAK7063010.1"/>
    <property type="molecule type" value="Genomic_DNA"/>
</dbReference>
<comment type="caution">
    <text evidence="1">The sequence shown here is derived from an EMBL/GenBank/DDBJ whole genome shotgun (WGS) entry which is preliminary data.</text>
</comment>
<dbReference type="Proteomes" id="UP001381693">
    <property type="component" value="Unassembled WGS sequence"/>
</dbReference>
<gene>
    <name evidence="1" type="ORF">SK128_022071</name>
</gene>
<accession>A0AAN8ZV12</accession>
<dbReference type="AlphaFoldDB" id="A0AAN8ZV12"/>
<keyword evidence="2" id="KW-1185">Reference proteome</keyword>